<dbReference type="InterPro" id="IPR021255">
    <property type="entry name" value="DUF2807"/>
</dbReference>
<feature type="signal peptide" evidence="1">
    <location>
        <begin position="1"/>
        <end position="23"/>
    </location>
</feature>
<dbReference type="EMBL" id="JBELQC010000001">
    <property type="protein sequence ID" value="MFL9840376.1"/>
    <property type="molecule type" value="Genomic_DNA"/>
</dbReference>
<feature type="domain" description="Putative auto-transporter adhesin head GIN" evidence="2">
    <location>
        <begin position="46"/>
        <end position="227"/>
    </location>
</feature>
<protein>
    <submittedName>
        <fullName evidence="3">Head GIN domain-containing protein</fullName>
    </submittedName>
</protein>
<comment type="caution">
    <text evidence="3">The sequence shown here is derived from an EMBL/GenBank/DDBJ whole genome shotgun (WGS) entry which is preliminary data.</text>
</comment>
<accession>A0ABW8YMF5</accession>
<organism evidence="3 4">
    <name type="scientific">Sphingomonas plantiphila</name>
    <dbReference type="NCBI Taxonomy" id="3163295"/>
    <lineage>
        <taxon>Bacteria</taxon>
        <taxon>Pseudomonadati</taxon>
        <taxon>Pseudomonadota</taxon>
        <taxon>Alphaproteobacteria</taxon>
        <taxon>Sphingomonadales</taxon>
        <taxon>Sphingomonadaceae</taxon>
        <taxon>Sphingomonas</taxon>
    </lineage>
</organism>
<feature type="chain" id="PRO_5046291902" evidence="1">
    <location>
        <begin position="24"/>
        <end position="243"/>
    </location>
</feature>
<proteinExistence type="predicted"/>
<evidence type="ECO:0000313" key="3">
    <source>
        <dbReference type="EMBL" id="MFL9840376.1"/>
    </source>
</evidence>
<dbReference type="Gene3D" id="2.160.20.120">
    <property type="match status" value="1"/>
</dbReference>
<name>A0ABW8YMF5_9SPHN</name>
<gene>
    <name evidence="3" type="ORF">ABS767_05320</name>
</gene>
<dbReference type="Pfam" id="PF10988">
    <property type="entry name" value="DUF2807"/>
    <property type="match status" value="1"/>
</dbReference>
<evidence type="ECO:0000313" key="4">
    <source>
        <dbReference type="Proteomes" id="UP001629244"/>
    </source>
</evidence>
<evidence type="ECO:0000256" key="1">
    <source>
        <dbReference type="SAM" id="SignalP"/>
    </source>
</evidence>
<reference evidence="3 4" key="1">
    <citation type="submission" date="2024-06" db="EMBL/GenBank/DDBJ databases">
        <authorList>
            <person name="Kaempfer P."/>
            <person name="Viver T."/>
        </authorList>
    </citation>
    <scope>NUCLEOTIDE SEQUENCE [LARGE SCALE GENOMIC DNA]</scope>
    <source>
        <strain evidence="3 4">ST-64</strain>
    </source>
</reference>
<keyword evidence="1" id="KW-0732">Signal</keyword>
<dbReference type="RefSeq" id="WP_408077315.1">
    <property type="nucleotide sequence ID" value="NZ_JBELQC010000001.1"/>
</dbReference>
<sequence>MNRPCFALLAAALALPLAACNFANGMTGDVVKPSGQGDTRSYQVADFTGVSLRGSDNVEIRTGAFSVTAEGDSKLLDRLEIRKDGDTLRVGRKDGDWNWGGDRGARIIVTLPALADADIAGSGDMTIDQARGDFSGSVAGSGNLTLTSLAGGKANLSIAGSGDIIVTGGTASSLDVSIAGSGDVKAAGLKANGADISIAGSGNVRAQVSGNADISLVGSGDVELTGGAKCSVSSMGSGEARCS</sequence>
<evidence type="ECO:0000259" key="2">
    <source>
        <dbReference type="Pfam" id="PF10988"/>
    </source>
</evidence>
<dbReference type="Proteomes" id="UP001629244">
    <property type="component" value="Unassembled WGS sequence"/>
</dbReference>
<keyword evidence="4" id="KW-1185">Reference proteome</keyword>